<dbReference type="InterPro" id="IPR013154">
    <property type="entry name" value="ADH-like_N"/>
</dbReference>
<dbReference type="Proteomes" id="UP001496627">
    <property type="component" value="Unassembled WGS sequence"/>
</dbReference>
<dbReference type="EMBL" id="JBEAAL010000015">
    <property type="protein sequence ID" value="MEQ1407092.1"/>
    <property type="molecule type" value="Genomic_DNA"/>
</dbReference>
<name>A0ABV0M5F1_9HYPH</name>
<proteinExistence type="predicted"/>
<dbReference type="InterPro" id="IPR051397">
    <property type="entry name" value="Zn-ADH-like_protein"/>
</dbReference>
<dbReference type="InterPro" id="IPR036291">
    <property type="entry name" value="NAD(P)-bd_dom_sf"/>
</dbReference>
<keyword evidence="3" id="KW-1185">Reference proteome</keyword>
<dbReference type="Gene3D" id="3.40.50.720">
    <property type="entry name" value="NAD(P)-binding Rossmann-like Domain"/>
    <property type="match status" value="1"/>
</dbReference>
<dbReference type="Gene3D" id="3.90.180.10">
    <property type="entry name" value="Medium-chain alcohol dehydrogenases, catalytic domain"/>
    <property type="match status" value="1"/>
</dbReference>
<protein>
    <submittedName>
        <fullName evidence="2">Zinc-binding alcohol dehydrogenase family protein</fullName>
    </submittedName>
</protein>
<feature type="domain" description="Enoyl reductase (ER)" evidence="1">
    <location>
        <begin position="10"/>
        <end position="316"/>
    </location>
</feature>
<dbReference type="Pfam" id="PF08240">
    <property type="entry name" value="ADH_N"/>
    <property type="match status" value="1"/>
</dbReference>
<accession>A0ABV0M5F1</accession>
<dbReference type="RefSeq" id="WP_037151962.1">
    <property type="nucleotide sequence ID" value="NZ_JBEAAL010000015.1"/>
</dbReference>
<dbReference type="SUPFAM" id="SSF50129">
    <property type="entry name" value="GroES-like"/>
    <property type="match status" value="1"/>
</dbReference>
<dbReference type="Pfam" id="PF00107">
    <property type="entry name" value="ADH_zinc_N"/>
    <property type="match status" value="1"/>
</dbReference>
<evidence type="ECO:0000259" key="1">
    <source>
        <dbReference type="SMART" id="SM00829"/>
    </source>
</evidence>
<dbReference type="SUPFAM" id="SSF51735">
    <property type="entry name" value="NAD(P)-binding Rossmann-fold domains"/>
    <property type="match status" value="1"/>
</dbReference>
<organism evidence="2 3">
    <name type="scientific">Neorhizobium phenanthreniclasticum</name>
    <dbReference type="NCBI Taxonomy" id="3157917"/>
    <lineage>
        <taxon>Bacteria</taxon>
        <taxon>Pseudomonadati</taxon>
        <taxon>Pseudomonadota</taxon>
        <taxon>Alphaproteobacteria</taxon>
        <taxon>Hyphomicrobiales</taxon>
        <taxon>Rhizobiaceae</taxon>
        <taxon>Rhizobium/Agrobacterium group</taxon>
        <taxon>Neorhizobium</taxon>
    </lineage>
</organism>
<dbReference type="SMART" id="SM00829">
    <property type="entry name" value="PKS_ER"/>
    <property type="match status" value="1"/>
</dbReference>
<dbReference type="InterPro" id="IPR013149">
    <property type="entry name" value="ADH-like_C"/>
</dbReference>
<dbReference type="InterPro" id="IPR020843">
    <property type="entry name" value="ER"/>
</dbReference>
<reference evidence="2 3" key="1">
    <citation type="submission" date="2024-05" db="EMBL/GenBank/DDBJ databases">
        <title>Neorhizobium sp. Rsf11, a plant growth promoting and heavy metal resistant PAH-degrader.</title>
        <authorList>
            <person name="Golubev S.N."/>
            <person name="Muratova A.Y."/>
            <person name="Markelova M.I."/>
        </authorList>
    </citation>
    <scope>NUCLEOTIDE SEQUENCE [LARGE SCALE GENOMIC DNA]</scope>
    <source>
        <strain evidence="2 3">Rsf11</strain>
    </source>
</reference>
<dbReference type="PANTHER" id="PTHR43677">
    <property type="entry name" value="SHORT-CHAIN DEHYDROGENASE/REDUCTASE"/>
    <property type="match status" value="1"/>
</dbReference>
<gene>
    <name evidence="2" type="ORF">ABK249_19355</name>
</gene>
<evidence type="ECO:0000313" key="2">
    <source>
        <dbReference type="EMBL" id="MEQ1407092.1"/>
    </source>
</evidence>
<evidence type="ECO:0000313" key="3">
    <source>
        <dbReference type="Proteomes" id="UP001496627"/>
    </source>
</evidence>
<comment type="caution">
    <text evidence="2">The sequence shown here is derived from an EMBL/GenBank/DDBJ whole genome shotgun (WGS) entry which is preliminary data.</text>
</comment>
<dbReference type="InterPro" id="IPR011032">
    <property type="entry name" value="GroES-like_sf"/>
</dbReference>
<dbReference type="PANTHER" id="PTHR43677:SF4">
    <property type="entry name" value="QUINONE OXIDOREDUCTASE-LIKE PROTEIN 2"/>
    <property type="match status" value="1"/>
</dbReference>
<sequence length="318" mass="33335">MKAAVYNNPGPPAVLRYVDVPAPVCGPDDVLIAVEAISIEGGDLINRRSTPQQSDWVVGYAAAGTVVAIGENVRDRSVGERVAAFDMLGSHAELWSVPATRTWLVPDGLEMGQAAALPISFGTAYHCLITRGGLREGETILIQAAAGGVGLAAILLAHGLGATVIAVASGGERQARLTALGASHVLDRLENDVVKEVLRLTGGDGVDLVIDPVGSTLQASLSALAPEGRLVFVGNAGGGELNVELWQPMQNNQTLHGVFMGALFERPAVHGTVDELLRATAEKRLEVVIDRVFPLRDASKAHEYAETAKPLGRVVMIP</sequence>